<protein>
    <submittedName>
        <fullName evidence="3">Putative toxin-antitoxin system antitoxin component, TIGR02293 family</fullName>
    </submittedName>
</protein>
<dbReference type="InterPro" id="IPR046847">
    <property type="entry name" value="Xre-like_HTH"/>
</dbReference>
<dbReference type="OrthoDB" id="5918037at2"/>
<dbReference type="STRING" id="439228.SAMN06295920_10714"/>
<feature type="domain" description="Antitoxin Xre-like helix-turn-helix" evidence="2">
    <location>
        <begin position="32"/>
        <end position="93"/>
    </location>
</feature>
<dbReference type="InterPro" id="IPR024467">
    <property type="entry name" value="Xre/MbcA/ParS-like_toxin-bd"/>
</dbReference>
<reference evidence="4" key="1">
    <citation type="submission" date="2017-02" db="EMBL/GenBank/DDBJ databases">
        <authorList>
            <person name="Varghese N."/>
            <person name="Submissions S."/>
        </authorList>
    </citation>
    <scope>NUCLEOTIDE SEQUENCE [LARGE SCALE GENOMIC DNA]</scope>
    <source>
        <strain evidence="4">UM2</strain>
    </source>
</reference>
<name>A0A1T5EIE5_9SPHN</name>
<sequence>MSHVAVKPSSKKLGMRASPFEYREIFRASSDDRIRLIRKGVPAAKVKRLISDLHFEQGYLLKMLNLKTSTVNRKAARDEALSAEESERVLGIAKLVGQLEAMVEESGDPEGFDAPAWLSQWLRQPLSAFGGRKPIELLDTIEGQSLVAQALSRIQSGAYA</sequence>
<gene>
    <name evidence="3" type="ORF">SAMN06295920_10714</name>
</gene>
<evidence type="ECO:0000259" key="1">
    <source>
        <dbReference type="Pfam" id="PF09722"/>
    </source>
</evidence>
<proteinExistence type="predicted"/>
<accession>A0A1T5EIE5</accession>
<evidence type="ECO:0000313" key="4">
    <source>
        <dbReference type="Proteomes" id="UP000189818"/>
    </source>
</evidence>
<dbReference type="EMBL" id="FUYM01000007">
    <property type="protein sequence ID" value="SKB83538.1"/>
    <property type="molecule type" value="Genomic_DNA"/>
</dbReference>
<dbReference type="Pfam" id="PF09722">
    <property type="entry name" value="Xre_MbcA_ParS_C"/>
    <property type="match status" value="1"/>
</dbReference>
<evidence type="ECO:0000259" key="2">
    <source>
        <dbReference type="Pfam" id="PF20432"/>
    </source>
</evidence>
<dbReference type="GO" id="GO:0003677">
    <property type="term" value="F:DNA binding"/>
    <property type="evidence" value="ECO:0007669"/>
    <property type="project" value="InterPro"/>
</dbReference>
<dbReference type="AlphaFoldDB" id="A0A1T5EIE5"/>
<dbReference type="RefSeq" id="WP_079649114.1">
    <property type="nucleotide sequence ID" value="NZ_FUYM01000007.1"/>
</dbReference>
<organism evidence="3 4">
    <name type="scientific">Rhizorhabdus histidinilytica</name>
    <dbReference type="NCBI Taxonomy" id="439228"/>
    <lineage>
        <taxon>Bacteria</taxon>
        <taxon>Pseudomonadati</taxon>
        <taxon>Pseudomonadota</taxon>
        <taxon>Alphaproteobacteria</taxon>
        <taxon>Sphingomonadales</taxon>
        <taxon>Sphingomonadaceae</taxon>
        <taxon>Rhizorhabdus</taxon>
    </lineage>
</organism>
<evidence type="ECO:0000313" key="3">
    <source>
        <dbReference type="EMBL" id="SKB83538.1"/>
    </source>
</evidence>
<keyword evidence="4" id="KW-1185">Reference proteome</keyword>
<feature type="domain" description="Antitoxin Xre/MbcA/ParS-like toxin-binding" evidence="1">
    <location>
        <begin position="112"/>
        <end position="157"/>
    </location>
</feature>
<dbReference type="Proteomes" id="UP000189818">
    <property type="component" value="Unassembled WGS sequence"/>
</dbReference>
<dbReference type="Pfam" id="PF20432">
    <property type="entry name" value="Xre-like-HTH"/>
    <property type="match status" value="1"/>
</dbReference>